<dbReference type="EMBL" id="BMAV01003274">
    <property type="protein sequence ID" value="GFY42723.1"/>
    <property type="molecule type" value="Genomic_DNA"/>
</dbReference>
<comment type="caution">
    <text evidence="2">The sequence shown here is derived from an EMBL/GenBank/DDBJ whole genome shotgun (WGS) entry which is preliminary data.</text>
</comment>
<proteinExistence type="predicted"/>
<dbReference type="Proteomes" id="UP000886998">
    <property type="component" value="Unassembled WGS sequence"/>
</dbReference>
<sequence>MHDSGIRQLTWTTNVEEKDRQSSEDNPNNSTRDIAQQLGVYQSAVWKIMQENEMSIHYVLSTCESIYTERVT</sequence>
<reference evidence="2" key="1">
    <citation type="submission" date="2020-08" db="EMBL/GenBank/DDBJ databases">
        <title>Multicomponent nature underlies the extraordinary mechanical properties of spider dragline silk.</title>
        <authorList>
            <person name="Kono N."/>
            <person name="Nakamura H."/>
            <person name="Mori M."/>
            <person name="Yoshida Y."/>
            <person name="Ohtoshi R."/>
            <person name="Malay A.D."/>
            <person name="Moran D.A.P."/>
            <person name="Tomita M."/>
            <person name="Numata K."/>
            <person name="Arakawa K."/>
        </authorList>
    </citation>
    <scope>NUCLEOTIDE SEQUENCE</scope>
</reference>
<evidence type="ECO:0000256" key="1">
    <source>
        <dbReference type="SAM" id="MobiDB-lite"/>
    </source>
</evidence>
<dbReference type="OrthoDB" id="10531077at2759"/>
<gene>
    <name evidence="2" type="ORF">TNIN_76621</name>
</gene>
<keyword evidence="3" id="KW-1185">Reference proteome</keyword>
<dbReference type="AlphaFoldDB" id="A0A8X7BTL0"/>
<organism evidence="2 3">
    <name type="scientific">Trichonephila inaurata madagascariensis</name>
    <dbReference type="NCBI Taxonomy" id="2747483"/>
    <lineage>
        <taxon>Eukaryota</taxon>
        <taxon>Metazoa</taxon>
        <taxon>Ecdysozoa</taxon>
        <taxon>Arthropoda</taxon>
        <taxon>Chelicerata</taxon>
        <taxon>Arachnida</taxon>
        <taxon>Araneae</taxon>
        <taxon>Araneomorphae</taxon>
        <taxon>Entelegynae</taxon>
        <taxon>Araneoidea</taxon>
        <taxon>Nephilidae</taxon>
        <taxon>Trichonephila</taxon>
        <taxon>Trichonephila inaurata</taxon>
    </lineage>
</organism>
<evidence type="ECO:0000313" key="3">
    <source>
        <dbReference type="Proteomes" id="UP000886998"/>
    </source>
</evidence>
<feature type="region of interest" description="Disordered" evidence="1">
    <location>
        <begin position="1"/>
        <end position="33"/>
    </location>
</feature>
<accession>A0A8X7BTL0</accession>
<protein>
    <submittedName>
        <fullName evidence="2">Uncharacterized protein</fullName>
    </submittedName>
</protein>
<evidence type="ECO:0000313" key="2">
    <source>
        <dbReference type="EMBL" id="GFY42723.1"/>
    </source>
</evidence>
<feature type="compositionally biased region" description="Polar residues" evidence="1">
    <location>
        <begin position="24"/>
        <end position="33"/>
    </location>
</feature>
<name>A0A8X7BTL0_9ARAC</name>